<name>A0A3L7K9X5_9BACI</name>
<protein>
    <submittedName>
        <fullName evidence="1">Uncharacterized protein</fullName>
    </submittedName>
</protein>
<dbReference type="Proteomes" id="UP000276770">
    <property type="component" value="Unassembled WGS sequence"/>
</dbReference>
<accession>A0A3L7K9X5</accession>
<dbReference type="AlphaFoldDB" id="A0A3L7K9X5"/>
<dbReference type="RefSeq" id="WP_121679402.1">
    <property type="nucleotide sequence ID" value="NZ_RCVZ01000002.1"/>
</dbReference>
<comment type="caution">
    <text evidence="1">The sequence shown here is derived from an EMBL/GenBank/DDBJ whole genome shotgun (WGS) entry which is preliminary data.</text>
</comment>
<gene>
    <name evidence="1" type="ORF">D9X91_04685</name>
</gene>
<organism evidence="1 2">
    <name type="scientific">Falsibacillus albus</name>
    <dbReference type="NCBI Taxonomy" id="2478915"/>
    <lineage>
        <taxon>Bacteria</taxon>
        <taxon>Bacillati</taxon>
        <taxon>Bacillota</taxon>
        <taxon>Bacilli</taxon>
        <taxon>Bacillales</taxon>
        <taxon>Bacillaceae</taxon>
        <taxon>Falsibacillus</taxon>
    </lineage>
</organism>
<proteinExistence type="predicted"/>
<evidence type="ECO:0000313" key="1">
    <source>
        <dbReference type="EMBL" id="RLQ97452.1"/>
    </source>
</evidence>
<dbReference type="EMBL" id="RCVZ01000002">
    <property type="protein sequence ID" value="RLQ97452.1"/>
    <property type="molecule type" value="Genomic_DNA"/>
</dbReference>
<keyword evidence="2" id="KW-1185">Reference proteome</keyword>
<reference evidence="1 2" key="1">
    <citation type="submission" date="2018-10" db="EMBL/GenBank/DDBJ databases">
        <title>Falsibacillus sp. genome draft.</title>
        <authorList>
            <person name="Shi S."/>
        </authorList>
    </citation>
    <scope>NUCLEOTIDE SEQUENCE [LARGE SCALE GENOMIC DNA]</scope>
    <source>
        <strain evidence="1 2">GY 10110</strain>
    </source>
</reference>
<evidence type="ECO:0000313" key="2">
    <source>
        <dbReference type="Proteomes" id="UP000276770"/>
    </source>
</evidence>
<dbReference type="OrthoDB" id="2680078at2"/>
<sequence length="225" mass="25228">MNPNLCRLIKNSLIDCYLSDQQGLPLSQKGLASLVCEELMQSGGREDVAVMLPSGESVTLQKVNIIKRGYLVIEIIGSFLCVSEPIPFELQESVLLCAPEGTEITCDVTDFNCRTRFNCQNDRLVSLDIFMDTCQDIKALTDVVIAQTASFCQPRENFIKPTCSPAIPGEVKIHPLHEPPGTSREQRVQETICFSVPKVYDWIISQQNFRLNYLSNQVVFHCVPQ</sequence>